<dbReference type="InterPro" id="IPR011429">
    <property type="entry name" value="Cyt_c_Planctomycete-type"/>
</dbReference>
<keyword evidence="4" id="KW-1185">Reference proteome</keyword>
<evidence type="ECO:0000313" key="4">
    <source>
        <dbReference type="Proteomes" id="UP000473278"/>
    </source>
</evidence>
<name>A0A6M1SZ58_9BACT</name>
<dbReference type="AlphaFoldDB" id="A0A6M1SZ58"/>
<accession>A0A6M1SZ58</accession>
<dbReference type="GO" id="GO:0009055">
    <property type="term" value="F:electron transfer activity"/>
    <property type="evidence" value="ECO:0007669"/>
    <property type="project" value="InterPro"/>
</dbReference>
<gene>
    <name evidence="3" type="ORF">G3570_07460</name>
</gene>
<organism evidence="3 4">
    <name type="scientific">Halalkalibaculum roseum</name>
    <dbReference type="NCBI Taxonomy" id="2709311"/>
    <lineage>
        <taxon>Bacteria</taxon>
        <taxon>Pseudomonadati</taxon>
        <taxon>Balneolota</taxon>
        <taxon>Balneolia</taxon>
        <taxon>Balneolales</taxon>
        <taxon>Balneolaceae</taxon>
        <taxon>Halalkalibaculum</taxon>
    </lineage>
</organism>
<feature type="region of interest" description="Disordered" evidence="1">
    <location>
        <begin position="41"/>
        <end position="72"/>
    </location>
</feature>
<protein>
    <recommendedName>
        <fullName evidence="2">Cytochrome C Planctomycete-type domain-containing protein</fullName>
    </recommendedName>
</protein>
<evidence type="ECO:0000256" key="1">
    <source>
        <dbReference type="SAM" id="MobiDB-lite"/>
    </source>
</evidence>
<evidence type="ECO:0000259" key="2">
    <source>
        <dbReference type="Pfam" id="PF07635"/>
    </source>
</evidence>
<dbReference type="EMBL" id="JAALLT010000002">
    <property type="protein sequence ID" value="NGP76464.1"/>
    <property type="molecule type" value="Genomic_DNA"/>
</dbReference>
<evidence type="ECO:0000313" key="3">
    <source>
        <dbReference type="EMBL" id="NGP76464.1"/>
    </source>
</evidence>
<dbReference type="GO" id="GO:0020037">
    <property type="term" value="F:heme binding"/>
    <property type="evidence" value="ECO:0007669"/>
    <property type="project" value="InterPro"/>
</dbReference>
<proteinExistence type="predicted"/>
<comment type="caution">
    <text evidence="3">The sequence shown here is derived from an EMBL/GenBank/DDBJ whole genome shotgun (WGS) entry which is preliminary data.</text>
</comment>
<dbReference type="SUPFAM" id="SSF46626">
    <property type="entry name" value="Cytochrome c"/>
    <property type="match status" value="1"/>
</dbReference>
<dbReference type="Gene3D" id="1.10.760.10">
    <property type="entry name" value="Cytochrome c-like domain"/>
    <property type="match status" value="1"/>
</dbReference>
<reference evidence="3 4" key="1">
    <citation type="submission" date="2020-02" db="EMBL/GenBank/DDBJ databases">
        <title>Balneolaceae bacterium YR4-1, complete genome.</title>
        <authorList>
            <person name="Li Y."/>
            <person name="Wu S."/>
        </authorList>
    </citation>
    <scope>NUCLEOTIDE SEQUENCE [LARGE SCALE GENOMIC DNA]</scope>
    <source>
        <strain evidence="3 4">YR4-1</strain>
    </source>
</reference>
<dbReference type="RefSeq" id="WP_165140832.1">
    <property type="nucleotide sequence ID" value="NZ_JAALLT010000002.1"/>
</dbReference>
<dbReference type="Pfam" id="PF07635">
    <property type="entry name" value="PSCyt1"/>
    <property type="match status" value="1"/>
</dbReference>
<sequence length="165" mass="17725">MNNLLDNFFNRSTSSHNHRSRFSWIHHSLLILLLAGMTACGGGSSTGPEPDPDPDPTPNPDRPVSFSEDIQPIFSGNCTTSGCHDSNTQESGVNLTSYDAALNSIGVQYGTEIIDPGSSSNSPIVDKISNENPQFGQRMPLNRQPLSDAEIDSVVAWINNGAPNN</sequence>
<dbReference type="Proteomes" id="UP000473278">
    <property type="component" value="Unassembled WGS sequence"/>
</dbReference>
<dbReference type="InterPro" id="IPR036909">
    <property type="entry name" value="Cyt_c-like_dom_sf"/>
</dbReference>
<dbReference type="PANTHER" id="PTHR35889">
    <property type="entry name" value="CYCLOINULO-OLIGOSACCHARIDE FRUCTANOTRANSFERASE-RELATED"/>
    <property type="match status" value="1"/>
</dbReference>
<dbReference type="PANTHER" id="PTHR35889:SF3">
    <property type="entry name" value="F-BOX DOMAIN-CONTAINING PROTEIN"/>
    <property type="match status" value="1"/>
</dbReference>
<feature type="domain" description="Cytochrome C Planctomycete-type" evidence="2">
    <location>
        <begin position="82"/>
        <end position="134"/>
    </location>
</feature>